<name>A0A6J8FF81_LEIDO</name>
<dbReference type="SMART" id="SM00482">
    <property type="entry name" value="POLAc"/>
    <property type="match status" value="1"/>
</dbReference>
<dbReference type="InterPro" id="IPR002298">
    <property type="entry name" value="DNA_polymerase_A"/>
</dbReference>
<dbReference type="FunFam" id="1.10.150.20:FF:000113">
    <property type="entry name" value="DNA polymerase theta, putative"/>
    <property type="match status" value="1"/>
</dbReference>
<keyword evidence="4" id="KW-0239">DNA-directed DNA polymerase</keyword>
<dbReference type="InterPro" id="IPR001098">
    <property type="entry name" value="DNA-dir_DNA_pol_A_palm_dom"/>
</dbReference>
<dbReference type="Gene3D" id="1.10.150.20">
    <property type="entry name" value="5' to 3' exonuclease, C-terminal subdomain"/>
    <property type="match status" value="1"/>
</dbReference>
<evidence type="ECO:0000313" key="9">
    <source>
        <dbReference type="Proteomes" id="UP000601710"/>
    </source>
</evidence>
<keyword evidence="3" id="KW-0548">Nucleotidyltransferase</keyword>
<feature type="region of interest" description="Disordered" evidence="6">
    <location>
        <begin position="1"/>
        <end position="43"/>
    </location>
</feature>
<feature type="region of interest" description="Disordered" evidence="6">
    <location>
        <begin position="407"/>
        <end position="473"/>
    </location>
</feature>
<dbReference type="PANTHER" id="PTHR10133:SF62">
    <property type="entry name" value="DNA POLYMERASE THETA"/>
    <property type="match status" value="1"/>
</dbReference>
<dbReference type="InterPro" id="IPR043502">
    <property type="entry name" value="DNA/RNA_pol_sf"/>
</dbReference>
<comment type="catalytic activity">
    <reaction evidence="5">
        <text>DNA(n) + a 2'-deoxyribonucleoside 5'-triphosphate = DNA(n+1) + diphosphate</text>
        <dbReference type="Rhea" id="RHEA:22508"/>
        <dbReference type="Rhea" id="RHEA-COMP:17339"/>
        <dbReference type="Rhea" id="RHEA-COMP:17340"/>
        <dbReference type="ChEBI" id="CHEBI:33019"/>
        <dbReference type="ChEBI" id="CHEBI:61560"/>
        <dbReference type="ChEBI" id="CHEBI:173112"/>
        <dbReference type="EC" id="2.7.7.7"/>
    </reaction>
</comment>
<evidence type="ECO:0000256" key="1">
    <source>
        <dbReference type="ARBA" id="ARBA00012417"/>
    </source>
</evidence>
<keyword evidence="2" id="KW-0808">Transferase</keyword>
<feature type="compositionally biased region" description="Basic and acidic residues" evidence="6">
    <location>
        <begin position="443"/>
        <end position="459"/>
    </location>
</feature>
<feature type="compositionally biased region" description="Low complexity" evidence="6">
    <location>
        <begin position="59"/>
        <end position="81"/>
    </location>
</feature>
<feature type="region of interest" description="Disordered" evidence="6">
    <location>
        <begin position="57"/>
        <end position="187"/>
    </location>
</feature>
<dbReference type="Pfam" id="PF00476">
    <property type="entry name" value="DNA_pol_A"/>
    <property type="match status" value="1"/>
</dbReference>
<evidence type="ECO:0000256" key="5">
    <source>
        <dbReference type="ARBA" id="ARBA00049244"/>
    </source>
</evidence>
<dbReference type="VEuPathDB" id="TriTrypDB:LdBPK_240910.1"/>
<dbReference type="SUPFAM" id="SSF56672">
    <property type="entry name" value="DNA/RNA polymerases"/>
    <property type="match status" value="1"/>
</dbReference>
<dbReference type="Gene3D" id="3.30.70.370">
    <property type="match status" value="1"/>
</dbReference>
<accession>A0A6J8FF81</accession>
<feature type="domain" description="DNA-directed DNA polymerase family A palm" evidence="7">
    <location>
        <begin position="897"/>
        <end position="1125"/>
    </location>
</feature>
<dbReference type="EC" id="2.7.7.7" evidence="1"/>
<evidence type="ECO:0000259" key="7">
    <source>
        <dbReference type="SMART" id="SM00482"/>
    </source>
</evidence>
<dbReference type="AlphaFoldDB" id="A0A6J8FF81"/>
<proteinExistence type="predicted"/>
<dbReference type="GO" id="GO:0003677">
    <property type="term" value="F:DNA binding"/>
    <property type="evidence" value="ECO:0007669"/>
    <property type="project" value="InterPro"/>
</dbReference>
<evidence type="ECO:0000313" key="8">
    <source>
        <dbReference type="EMBL" id="CAC5430421.1"/>
    </source>
</evidence>
<feature type="compositionally biased region" description="Basic residues" evidence="6">
    <location>
        <begin position="514"/>
        <end position="527"/>
    </location>
</feature>
<dbReference type="PROSITE" id="PS00447">
    <property type="entry name" value="DNA_POLYMERASE_A"/>
    <property type="match status" value="1"/>
</dbReference>
<feature type="compositionally biased region" description="Low complexity" evidence="6">
    <location>
        <begin position="119"/>
        <end position="138"/>
    </location>
</feature>
<reference evidence="8" key="1">
    <citation type="submission" date="2020-06" db="EMBL/GenBank/DDBJ databases">
        <authorList>
            <person name="Camacho E."/>
            <person name="Gonzalez-de la Fuente S."/>
            <person name="Rastrojo A."/>
            <person name="Peiro-Pastor R."/>
            <person name="Solana JC."/>
            <person name="Tabera L."/>
            <person name="Gamarro F."/>
            <person name="Carrasco-Ramiro F."/>
            <person name="Requena JM."/>
            <person name="Aguado B."/>
        </authorList>
    </citation>
    <scope>NUCLEOTIDE SEQUENCE</scope>
</reference>
<evidence type="ECO:0000256" key="2">
    <source>
        <dbReference type="ARBA" id="ARBA00022679"/>
    </source>
</evidence>
<dbReference type="InterPro" id="IPR019760">
    <property type="entry name" value="DNA-dir_DNA_pol_A_CS"/>
</dbReference>
<gene>
    <name evidence="8" type="ORF">LDHU3_24.1080</name>
</gene>
<dbReference type="VEuPathDB" id="TriTrypDB:LDHU3_24.1080"/>
<evidence type="ECO:0000256" key="4">
    <source>
        <dbReference type="ARBA" id="ARBA00022932"/>
    </source>
</evidence>
<dbReference type="VEuPathDB" id="TriTrypDB:LdCL_240014100"/>
<feature type="region of interest" description="Disordered" evidence="6">
    <location>
        <begin position="514"/>
        <end position="538"/>
    </location>
</feature>
<organism evidence="8 9">
    <name type="scientific">Leishmania donovani</name>
    <dbReference type="NCBI Taxonomy" id="5661"/>
    <lineage>
        <taxon>Eukaryota</taxon>
        <taxon>Discoba</taxon>
        <taxon>Euglenozoa</taxon>
        <taxon>Kinetoplastea</taxon>
        <taxon>Metakinetoplastina</taxon>
        <taxon>Trypanosomatida</taxon>
        <taxon>Trypanosomatidae</taxon>
        <taxon>Leishmaniinae</taxon>
        <taxon>Leishmania</taxon>
    </lineage>
</organism>
<dbReference type="GO" id="GO:0006261">
    <property type="term" value="P:DNA-templated DNA replication"/>
    <property type="evidence" value="ECO:0007669"/>
    <property type="project" value="InterPro"/>
</dbReference>
<dbReference type="GO" id="GO:0006302">
    <property type="term" value="P:double-strand break repair"/>
    <property type="evidence" value="ECO:0007669"/>
    <property type="project" value="TreeGrafter"/>
</dbReference>
<dbReference type="CDD" id="cd08638">
    <property type="entry name" value="DNA_pol_A_theta"/>
    <property type="match status" value="1"/>
</dbReference>
<dbReference type="PANTHER" id="PTHR10133">
    <property type="entry name" value="DNA POLYMERASE I"/>
    <property type="match status" value="1"/>
</dbReference>
<evidence type="ECO:0000256" key="3">
    <source>
        <dbReference type="ARBA" id="ARBA00022695"/>
    </source>
</evidence>
<dbReference type="GO" id="GO:0003887">
    <property type="term" value="F:DNA-directed DNA polymerase activity"/>
    <property type="evidence" value="ECO:0007669"/>
    <property type="project" value="UniProtKB-KW"/>
</dbReference>
<protein>
    <recommendedName>
        <fullName evidence="1">DNA-directed DNA polymerase</fullName>
        <ecNumber evidence="1">2.7.7.7</ecNumber>
    </recommendedName>
</protein>
<dbReference type="EMBL" id="LR812644">
    <property type="protein sequence ID" value="CAC5430421.1"/>
    <property type="molecule type" value="Genomic_DNA"/>
</dbReference>
<sequence>MPPKSARRGSATHALVPPALATEVAPSPPPAEPQSHRGRTRQESALLFWLEAACAAPVSRSSTNADRASASSSSTTAAAATPVAETKREPSVDLASRPPPEEQLKQQPWHGGASTQQETATPEVSAAAGASAAEAPSTFLVQTVATKPPPPPPGEMRLGGDTSGSRKTADAPPTPGTEHPAPLPHLSWGTGPRRLVVADAVPLFDSLLAGRLGPVAVDVQLQGHTRLSQQPQQFEAALQAYERQSTGALREALSSVQPFFLLCNAGGGADMRVNHSEASGGGMDDDGHPQPAHGAAVLSNSSVLYTMDPASNYPVLPLLAQLLRAPQVTKLLLHSRLLYRLLFLFLGTDRVELSSVVDLPTWAALGQQLRPSLALLFHLPIEGVASLSDITAVLPSEARQLLHEETQSMAQKQPLHATRPVGSESDSELDSVQEASTDGSDGAGDKEDGGDDARREGGDARAVAADGTAEDEPADAVQLLQRIRPLAEQPLGGNSRNASGADFDSAARAVGVKRRLLRSRQRHRRRRYDSGPSLSSSSCANAPALADVYHGLRTITLFYVHVLSRLLDVVDPGATGVAAPSAGIAALSLATSRCGGDAIASPVSAVRYRFSPSELCALRTYADFLCELMAYHGVFVNDTVAHGMLTALDVQMAAIEDVGLRVAVAVLAATEPAVPSAIAEKAEGRQWSIEMVYKCLARLTAAATTPEMPRAVNAHYLRLLAAQAKQSSCARAEQLRLGCQLVCVWMAYLDRATTRNRLHDMFRKVADKLHVCVLEKPRDSAAEDGPAVSDASTAQVSRVCYSMHPNWVLHNKSTGRIFSALPNVQNLPKQPPRTTFPIHALSATPSRNSGGDESLQPYGYVDPPTEEDVDRWLSLAEAAAVDQASSVQFPLFPENPQWTLRHLYCAPPGCLLASFDFNQLELRLLAHLSGDAALQEHLSANVDVLALVTASVLRLPSIDHVRPQQRQAVKVIVYGLLYGMGPESMDVRIKKINEEFATSEQQQHRGEAASSAPAPMAARDLLRRFHRVYPRIENYLRETRQEALRSFAVETLSGRKSLIAEKDANRRRQRAIAQAVQGGAADVLHSAMRAVHQQRHSFLPYLPAAPLALVMSIHDELVYAVPRVAIEEVVRGVQRILEDQARVLRLAVPLPVSARVGHCLGELAEFRPTGG</sequence>
<evidence type="ECO:0000256" key="6">
    <source>
        <dbReference type="SAM" id="MobiDB-lite"/>
    </source>
</evidence>
<dbReference type="Proteomes" id="UP000601710">
    <property type="component" value="Chromosome 24"/>
</dbReference>